<name>A0ABV0PR07_9TELE</name>
<evidence type="ECO:0000313" key="2">
    <source>
        <dbReference type="Proteomes" id="UP001476798"/>
    </source>
</evidence>
<organism evidence="1 2">
    <name type="scientific">Goodea atripinnis</name>
    <dbReference type="NCBI Taxonomy" id="208336"/>
    <lineage>
        <taxon>Eukaryota</taxon>
        <taxon>Metazoa</taxon>
        <taxon>Chordata</taxon>
        <taxon>Craniata</taxon>
        <taxon>Vertebrata</taxon>
        <taxon>Euteleostomi</taxon>
        <taxon>Actinopterygii</taxon>
        <taxon>Neopterygii</taxon>
        <taxon>Teleostei</taxon>
        <taxon>Neoteleostei</taxon>
        <taxon>Acanthomorphata</taxon>
        <taxon>Ovalentaria</taxon>
        <taxon>Atherinomorphae</taxon>
        <taxon>Cyprinodontiformes</taxon>
        <taxon>Goodeidae</taxon>
        <taxon>Goodea</taxon>
    </lineage>
</organism>
<proteinExistence type="predicted"/>
<protein>
    <submittedName>
        <fullName evidence="1">Uncharacterized protein</fullName>
    </submittedName>
</protein>
<dbReference type="EMBL" id="JAHRIO010081931">
    <property type="protein sequence ID" value="MEQ2185677.1"/>
    <property type="molecule type" value="Genomic_DNA"/>
</dbReference>
<comment type="caution">
    <text evidence="1">The sequence shown here is derived from an EMBL/GenBank/DDBJ whole genome shotgun (WGS) entry which is preliminary data.</text>
</comment>
<feature type="non-terminal residue" evidence="1">
    <location>
        <position position="1"/>
    </location>
</feature>
<evidence type="ECO:0000313" key="1">
    <source>
        <dbReference type="EMBL" id="MEQ2185677.1"/>
    </source>
</evidence>
<reference evidence="1 2" key="1">
    <citation type="submission" date="2021-06" db="EMBL/GenBank/DDBJ databases">
        <authorList>
            <person name="Palmer J.M."/>
        </authorList>
    </citation>
    <scope>NUCLEOTIDE SEQUENCE [LARGE SCALE GENOMIC DNA]</scope>
    <source>
        <strain evidence="1 2">GA_2019</strain>
        <tissue evidence="1">Muscle</tissue>
    </source>
</reference>
<sequence length="96" mass="10739">KVGLSNTLKKDDLAETRRSGTLPTDVRPSYNSFIMWTTTQNTFFSAACYIDWLRSANGLLPTATTRVAAFLYSTYTRAPRTRSLSLKKLHSVCGTK</sequence>
<gene>
    <name evidence="1" type="ORF">GOODEAATRI_020776</name>
</gene>
<dbReference type="Proteomes" id="UP001476798">
    <property type="component" value="Unassembled WGS sequence"/>
</dbReference>
<accession>A0ABV0PR07</accession>
<keyword evidence="2" id="KW-1185">Reference proteome</keyword>